<name>A0A243WEB4_9BACT</name>
<evidence type="ECO:0000256" key="1">
    <source>
        <dbReference type="ARBA" id="ARBA00004651"/>
    </source>
</evidence>
<dbReference type="PANTHER" id="PTHR30354:SF22">
    <property type="entry name" value="HIGH-AFFINITY GLUCONATE TRANSPORTER"/>
    <property type="match status" value="1"/>
</dbReference>
<comment type="caution">
    <text evidence="9">The sequence shown here is derived from an EMBL/GenBank/DDBJ whole genome shotgun (WGS) entry which is preliminary data.</text>
</comment>
<reference evidence="9 10" key="1">
    <citation type="submission" date="2017-01" db="EMBL/GenBank/DDBJ databases">
        <title>A new Hymenobacter.</title>
        <authorList>
            <person name="Liang Y."/>
            <person name="Feng F."/>
        </authorList>
    </citation>
    <scope>NUCLEOTIDE SEQUENCE [LARGE SCALE GENOMIC DNA]</scope>
    <source>
        <strain evidence="9">MIMBbqt21</strain>
    </source>
</reference>
<dbReference type="NCBIfam" id="TIGR00791">
    <property type="entry name" value="gntP"/>
    <property type="match status" value="1"/>
</dbReference>
<keyword evidence="6 8" id="KW-0472">Membrane</keyword>
<keyword evidence="5 8" id="KW-1133">Transmembrane helix</keyword>
<feature type="transmembrane region" description="Helical" evidence="8">
    <location>
        <begin position="58"/>
        <end position="76"/>
    </location>
</feature>
<dbReference type="GO" id="GO:0015128">
    <property type="term" value="F:gluconate transmembrane transporter activity"/>
    <property type="evidence" value="ECO:0007669"/>
    <property type="project" value="InterPro"/>
</dbReference>
<comment type="subcellular location">
    <subcellularLocation>
        <location evidence="1">Cell membrane</location>
        <topology evidence="1">Multi-pass membrane protein</topology>
    </subcellularLocation>
</comment>
<feature type="transmembrane region" description="Helical" evidence="8">
    <location>
        <begin position="411"/>
        <end position="432"/>
    </location>
</feature>
<evidence type="ECO:0000256" key="2">
    <source>
        <dbReference type="ARBA" id="ARBA00022448"/>
    </source>
</evidence>
<accession>A0A243WEB4</accession>
<organism evidence="9 10">
    <name type="scientific">Hymenobacter crusticola</name>
    <dbReference type="NCBI Taxonomy" id="1770526"/>
    <lineage>
        <taxon>Bacteria</taxon>
        <taxon>Pseudomonadati</taxon>
        <taxon>Bacteroidota</taxon>
        <taxon>Cytophagia</taxon>
        <taxon>Cytophagales</taxon>
        <taxon>Hymenobacteraceae</taxon>
        <taxon>Hymenobacter</taxon>
    </lineage>
</organism>
<protein>
    <submittedName>
        <fullName evidence="9">Gluconate transporter</fullName>
    </submittedName>
</protein>
<dbReference type="Proteomes" id="UP000194873">
    <property type="component" value="Unassembled WGS sequence"/>
</dbReference>
<feature type="transmembrane region" description="Helical" evidence="8">
    <location>
        <begin position="96"/>
        <end position="129"/>
    </location>
</feature>
<feature type="transmembrane region" description="Helical" evidence="8">
    <location>
        <begin position="335"/>
        <end position="368"/>
    </location>
</feature>
<keyword evidence="3" id="KW-1003">Cell membrane</keyword>
<feature type="transmembrane region" description="Helical" evidence="8">
    <location>
        <begin position="29"/>
        <end position="46"/>
    </location>
</feature>
<evidence type="ECO:0000256" key="8">
    <source>
        <dbReference type="SAM" id="Phobius"/>
    </source>
</evidence>
<dbReference type="Pfam" id="PF02447">
    <property type="entry name" value="GntP_permease"/>
    <property type="match status" value="1"/>
</dbReference>
<keyword evidence="10" id="KW-1185">Reference proteome</keyword>
<evidence type="ECO:0000256" key="3">
    <source>
        <dbReference type="ARBA" id="ARBA00022475"/>
    </source>
</evidence>
<feature type="transmembrane region" description="Helical" evidence="8">
    <location>
        <begin position="256"/>
        <end position="276"/>
    </location>
</feature>
<feature type="transmembrane region" description="Helical" evidence="8">
    <location>
        <begin position="136"/>
        <end position="154"/>
    </location>
</feature>
<dbReference type="RefSeq" id="WP_086594969.1">
    <property type="nucleotide sequence ID" value="NZ_MTSE01000007.1"/>
</dbReference>
<dbReference type="OrthoDB" id="9787129at2"/>
<keyword evidence="2" id="KW-0813">Transport</keyword>
<feature type="transmembrane region" description="Helical" evidence="8">
    <location>
        <begin position="174"/>
        <end position="194"/>
    </location>
</feature>
<sequence>MTLAIVLLCIVALIVLISAFKINAFTAFLVISLLAGVLLGMPLATIPKSIEKGIGDTLGSLVMILCLGAMLGKLLAESGAAQKVAAALMRAFGPKYIQWAMVVAGFVIGIPLYYGVGFVLMVPLIFSIVYQYRLPAIYLGLPMLSALSVTHGFLPPHPSPSALVVQFHANMGLTLLYGLAVAVPTIIVAGPLFAQTLKKIEAHPLETFVSMPAATANEPGTANSFFTALLPVLLLMVAALFPLLSNNPQFHNVVTLFGQPSVVMLLAVVYATYSLGLRSGRSMTQVMTIYGDAIKDISMILLIIGASGALKQVLTDSGASNEIAGLLQHVALPPLVLGWLMAAILRACVGSATVAGLTTAGLIGPLLLQTHTNPNLMVLAVGAGSLMFSHVNDSGFWMFKEYFNISVKDTLRSWSVMEALVGTVGLVGVLVLNELVTY</sequence>
<evidence type="ECO:0000313" key="10">
    <source>
        <dbReference type="Proteomes" id="UP000194873"/>
    </source>
</evidence>
<evidence type="ECO:0000256" key="7">
    <source>
        <dbReference type="ARBA" id="ARBA00049663"/>
    </source>
</evidence>
<evidence type="ECO:0000256" key="5">
    <source>
        <dbReference type="ARBA" id="ARBA00022989"/>
    </source>
</evidence>
<dbReference type="GO" id="GO:0005886">
    <property type="term" value="C:plasma membrane"/>
    <property type="evidence" value="ECO:0007669"/>
    <property type="project" value="UniProtKB-SubCell"/>
</dbReference>
<dbReference type="InterPro" id="IPR003474">
    <property type="entry name" value="Glcn_transporter"/>
</dbReference>
<dbReference type="PIRSF" id="PIRSF002746">
    <property type="entry name" value="Gluconate_transporter"/>
    <property type="match status" value="1"/>
</dbReference>
<keyword evidence="4 8" id="KW-0812">Transmembrane</keyword>
<evidence type="ECO:0000313" key="9">
    <source>
        <dbReference type="EMBL" id="OUJ73207.1"/>
    </source>
</evidence>
<dbReference type="AlphaFoldDB" id="A0A243WEB4"/>
<dbReference type="EMBL" id="MTSE01000007">
    <property type="protein sequence ID" value="OUJ73207.1"/>
    <property type="molecule type" value="Genomic_DNA"/>
</dbReference>
<feature type="transmembrane region" description="Helical" evidence="8">
    <location>
        <begin position="225"/>
        <end position="244"/>
    </location>
</feature>
<feature type="transmembrane region" description="Helical" evidence="8">
    <location>
        <begin position="297"/>
        <end position="315"/>
    </location>
</feature>
<dbReference type="PANTHER" id="PTHR30354">
    <property type="entry name" value="GNT FAMILY GLUCONATE TRANSPORTER"/>
    <property type="match status" value="1"/>
</dbReference>
<evidence type="ECO:0000256" key="4">
    <source>
        <dbReference type="ARBA" id="ARBA00022692"/>
    </source>
</evidence>
<evidence type="ECO:0000256" key="6">
    <source>
        <dbReference type="ARBA" id="ARBA00023136"/>
    </source>
</evidence>
<proteinExistence type="inferred from homology"/>
<comment type="similarity">
    <text evidence="7">Belongs to the GntP permease family.</text>
</comment>
<feature type="transmembrane region" description="Helical" evidence="8">
    <location>
        <begin position="375"/>
        <end position="391"/>
    </location>
</feature>
<gene>
    <name evidence="9" type="ORF">BXP70_15385</name>
</gene>